<dbReference type="InterPro" id="IPR015679">
    <property type="entry name" value="PLipase_D_fam"/>
</dbReference>
<name>A0A4S4EP01_CAMSN</name>
<evidence type="ECO:0000313" key="5">
    <source>
        <dbReference type="Proteomes" id="UP000306102"/>
    </source>
</evidence>
<dbReference type="STRING" id="542762.A0A4S4EP01"/>
<evidence type="ECO:0000256" key="1">
    <source>
        <dbReference type="ARBA" id="ARBA00022737"/>
    </source>
</evidence>
<accession>A0A4S4EP01</accession>
<dbReference type="GO" id="GO:0005886">
    <property type="term" value="C:plasma membrane"/>
    <property type="evidence" value="ECO:0007669"/>
    <property type="project" value="TreeGrafter"/>
</dbReference>
<evidence type="ECO:0000313" key="4">
    <source>
        <dbReference type="EMBL" id="THG18441.1"/>
    </source>
</evidence>
<gene>
    <name evidence="4" type="ORF">TEA_023785</name>
</gene>
<reference evidence="4 5" key="1">
    <citation type="journal article" date="2018" name="Proc. Natl. Acad. Sci. U.S.A.">
        <title>Draft genome sequence of Camellia sinensis var. sinensis provides insights into the evolution of the tea genome and tea quality.</title>
        <authorList>
            <person name="Wei C."/>
            <person name="Yang H."/>
            <person name="Wang S."/>
            <person name="Zhao J."/>
            <person name="Liu C."/>
            <person name="Gao L."/>
            <person name="Xia E."/>
            <person name="Lu Y."/>
            <person name="Tai Y."/>
            <person name="She G."/>
            <person name="Sun J."/>
            <person name="Cao H."/>
            <person name="Tong W."/>
            <person name="Gao Q."/>
            <person name="Li Y."/>
            <person name="Deng W."/>
            <person name="Jiang X."/>
            <person name="Wang W."/>
            <person name="Chen Q."/>
            <person name="Zhang S."/>
            <person name="Li H."/>
            <person name="Wu J."/>
            <person name="Wang P."/>
            <person name="Li P."/>
            <person name="Shi C."/>
            <person name="Zheng F."/>
            <person name="Jian J."/>
            <person name="Huang B."/>
            <person name="Shan D."/>
            <person name="Shi M."/>
            <person name="Fang C."/>
            <person name="Yue Y."/>
            <person name="Li F."/>
            <person name="Li D."/>
            <person name="Wei S."/>
            <person name="Han B."/>
            <person name="Jiang C."/>
            <person name="Yin Y."/>
            <person name="Xia T."/>
            <person name="Zhang Z."/>
            <person name="Bennetzen J.L."/>
            <person name="Zhao S."/>
            <person name="Wan X."/>
        </authorList>
    </citation>
    <scope>NUCLEOTIDE SEQUENCE [LARGE SCALE GENOMIC DNA]</scope>
    <source>
        <strain evidence="5">cv. Shuchazao</strain>
        <tissue evidence="4">Leaf</tissue>
    </source>
</reference>
<dbReference type="Gene3D" id="3.30.870.10">
    <property type="entry name" value="Endonuclease Chain A"/>
    <property type="match status" value="2"/>
</dbReference>
<dbReference type="EMBL" id="SDRB02003066">
    <property type="protein sequence ID" value="THG18441.1"/>
    <property type="molecule type" value="Genomic_DNA"/>
</dbReference>
<dbReference type="SUPFAM" id="SSF56024">
    <property type="entry name" value="Phospholipase D/nuclease"/>
    <property type="match status" value="2"/>
</dbReference>
<dbReference type="PANTHER" id="PTHR18896:SF65">
    <property type="entry name" value="PHOSPHOLIPASE D BETA 1"/>
    <property type="match status" value="1"/>
</dbReference>
<keyword evidence="1" id="KW-0677">Repeat</keyword>
<evidence type="ECO:0008006" key="6">
    <source>
        <dbReference type="Google" id="ProtNLM"/>
    </source>
</evidence>
<dbReference type="AlphaFoldDB" id="A0A4S4EP01"/>
<keyword evidence="5" id="KW-1185">Reference proteome</keyword>
<keyword evidence="2" id="KW-0443">Lipid metabolism</keyword>
<evidence type="ECO:0000256" key="2">
    <source>
        <dbReference type="ARBA" id="ARBA00023098"/>
    </source>
</evidence>
<dbReference type="PANTHER" id="PTHR18896">
    <property type="entry name" value="PHOSPHOLIPASE D"/>
    <property type="match status" value="1"/>
</dbReference>
<organism evidence="4 5">
    <name type="scientific">Camellia sinensis var. sinensis</name>
    <name type="common">China tea</name>
    <dbReference type="NCBI Taxonomy" id="542762"/>
    <lineage>
        <taxon>Eukaryota</taxon>
        <taxon>Viridiplantae</taxon>
        <taxon>Streptophyta</taxon>
        <taxon>Embryophyta</taxon>
        <taxon>Tracheophyta</taxon>
        <taxon>Spermatophyta</taxon>
        <taxon>Magnoliopsida</taxon>
        <taxon>eudicotyledons</taxon>
        <taxon>Gunneridae</taxon>
        <taxon>Pentapetalae</taxon>
        <taxon>asterids</taxon>
        <taxon>Ericales</taxon>
        <taxon>Theaceae</taxon>
        <taxon>Camellia</taxon>
    </lineage>
</organism>
<proteinExistence type="predicted"/>
<comment type="caution">
    <text evidence="4">The sequence shown here is derived from an EMBL/GenBank/DDBJ whole genome shotgun (WGS) entry which is preliminary data.</text>
</comment>
<protein>
    <recommendedName>
        <fullName evidence="6">Phospholipase D</fullName>
    </recommendedName>
</protein>
<feature type="region of interest" description="Disordered" evidence="3">
    <location>
        <begin position="1"/>
        <end position="22"/>
    </location>
</feature>
<dbReference type="GO" id="GO:0009395">
    <property type="term" value="P:phospholipid catabolic process"/>
    <property type="evidence" value="ECO:0007669"/>
    <property type="project" value="TreeGrafter"/>
</dbReference>
<sequence length="588" mass="65796">MAYSVYGDSWSDEGSHHGQGVQQVPFKTSNASLKVLMLHGNLDICIKEANNLPNMDSLHKKVGELLRKFPGNVSNKIEGNVNVARAVGIPVEQLWSGTKLEGTFPVVNESGKPSKSGVVLTLSIQYISIEKMTLNHCRVGSHTENHGVPGTYFPLRRGGKVRLYQDAHGGCLPNLRLDHNIQCEQGNCWRDIFDAISQARRLIYITGWSLSYNISLVRDNDNASKFSLGELLKTKSQEGVRVLLLVWDDSTSGSILGYHKVSLIKFVLHGCFYGRIVCYHVMMMGSCIPVMRRLRSSSSILQCKFCFVPDLLEKEIAGSKSRMGSCIPVMRRLRSSSSILQCKFCFVPDLLEKEIAGSKSSFLLSSGPVAGCPREPWHDLHCQIDGPAAYDIFTNFEERWLRASKPHGLQKMTKSHDDSLLIIDRIPDIIGITYVSCLNEDGPEAWHVQNLVCGKNVLIDMSIHTAYVKAIRAAQYFIYIENQYFLGSSHNWTNHRDLGANNLIPMEIALKIANKIREKERFSAYIVIPMWPGGVPTGAPTQRILLWQLMSNPRKPKAMEPPPLSPPQIIQTITVVVDDDRDFIRSCG</sequence>
<dbReference type="Proteomes" id="UP000306102">
    <property type="component" value="Unassembled WGS sequence"/>
</dbReference>
<evidence type="ECO:0000256" key="3">
    <source>
        <dbReference type="SAM" id="MobiDB-lite"/>
    </source>
</evidence>
<dbReference type="GO" id="GO:0004630">
    <property type="term" value="F:phospholipase D activity"/>
    <property type="evidence" value="ECO:0007669"/>
    <property type="project" value="TreeGrafter"/>
</dbReference>